<gene>
    <name evidence="6" type="ORF">TCAL_01682</name>
</gene>
<sequence length="598" mass="68295">MPFRKESLGPYLADEARKVPNDGYLGVLPCEDRESGLYPNVDLSIWLRSCINEQEKPLEGIVRGQIPDWILGNFLQNGPGKFFYGDKIVRHLFDGAALVQKYHIEEGKVMYQCRYLRTEAFKKNLVAKDVTINEFATPGNNKDGRLAFIGDLGKIMSDNTFISVYPLGEEYYCYYESPFIQRVDPDTLFTLKTINLNKHWNVLTNASHPHFDDYGNLLSLGMKVGTTGPEYIITKTKVDDDNYMAILDNKAKGDHYLKDETLDLAKFDDSQIVAKVKSRWMMDPSYMHSFSVTENYYVIVEQPMTVNVPSLIAGTLKKRPMINSMRWKGESITLFHVVHKVTGERVKMRYRTKAFFFLHTINAYEDEGHIVIDICSFSKPDMLYCMYLEALQKAQSNPDYAELFRGRPQRYVLPLKVANNQHTKLDENLVSLNYTTAQAFLEKKRTIRLVPQTICDVGCETPTINYDKYNGKKYRYFYAITADVDDPVSAGQIHKIDTISGQVQTWCEVGSYCAEPMFVPKPDAQDEDDGVILSSIIRNKPEVNYTALLVLDAKTMTEIGRAEFRCVGPVPKPLHGYFTGNNVSHNRHQAAKAKQSQM</sequence>
<protein>
    <submittedName>
        <fullName evidence="6">Uncharacterized protein</fullName>
    </submittedName>
</protein>
<dbReference type="GO" id="GO:0016121">
    <property type="term" value="P:carotene catabolic process"/>
    <property type="evidence" value="ECO:0007669"/>
    <property type="project" value="TreeGrafter"/>
</dbReference>
<evidence type="ECO:0000313" key="7">
    <source>
        <dbReference type="Proteomes" id="UP000318571"/>
    </source>
</evidence>
<keyword evidence="7" id="KW-1185">Reference proteome</keyword>
<proteinExistence type="inferred from homology"/>
<dbReference type="GO" id="GO:0010436">
    <property type="term" value="F:carotenoid dioxygenase activity"/>
    <property type="evidence" value="ECO:0007669"/>
    <property type="project" value="TreeGrafter"/>
</dbReference>
<name>A0A553PJD7_TIGCA</name>
<dbReference type="GO" id="GO:0042574">
    <property type="term" value="P:retinal metabolic process"/>
    <property type="evidence" value="ECO:0007669"/>
    <property type="project" value="TreeGrafter"/>
</dbReference>
<organism evidence="6 7">
    <name type="scientific">Tigriopus californicus</name>
    <name type="common">Marine copepod</name>
    <dbReference type="NCBI Taxonomy" id="6832"/>
    <lineage>
        <taxon>Eukaryota</taxon>
        <taxon>Metazoa</taxon>
        <taxon>Ecdysozoa</taxon>
        <taxon>Arthropoda</taxon>
        <taxon>Crustacea</taxon>
        <taxon>Multicrustacea</taxon>
        <taxon>Hexanauplia</taxon>
        <taxon>Copepoda</taxon>
        <taxon>Harpacticoida</taxon>
        <taxon>Harpacticidae</taxon>
        <taxon>Tigriopus</taxon>
    </lineage>
</organism>
<dbReference type="OrthoDB" id="1069523at2759"/>
<dbReference type="PANTHER" id="PTHR10543:SF24">
    <property type="entry name" value="CAROTENOID ISOMEROOXYGENASE"/>
    <property type="match status" value="1"/>
</dbReference>
<evidence type="ECO:0000256" key="4">
    <source>
        <dbReference type="ARBA" id="ARBA00023004"/>
    </source>
</evidence>
<keyword evidence="4 5" id="KW-0408">Iron</keyword>
<dbReference type="PANTHER" id="PTHR10543">
    <property type="entry name" value="BETA-CAROTENE DIOXYGENASE"/>
    <property type="match status" value="1"/>
</dbReference>
<comment type="cofactor">
    <cofactor evidence="5">
        <name>Fe(2+)</name>
        <dbReference type="ChEBI" id="CHEBI:29033"/>
    </cofactor>
    <text evidence="5">Binds 1 Fe(2+) ion per subunit.</text>
</comment>
<dbReference type="GO" id="GO:0003834">
    <property type="term" value="F:beta-carotene 15,15'-dioxygenase activity"/>
    <property type="evidence" value="ECO:0007669"/>
    <property type="project" value="TreeGrafter"/>
</dbReference>
<comment type="caution">
    <text evidence="6">The sequence shown here is derived from an EMBL/GenBank/DDBJ whole genome shotgun (WGS) entry which is preliminary data.</text>
</comment>
<reference evidence="6 7" key="1">
    <citation type="journal article" date="2018" name="Nat. Ecol. Evol.">
        <title>Genomic signatures of mitonuclear coevolution across populations of Tigriopus californicus.</title>
        <authorList>
            <person name="Barreto F.S."/>
            <person name="Watson E.T."/>
            <person name="Lima T.G."/>
            <person name="Willett C.S."/>
            <person name="Edmands S."/>
            <person name="Li W."/>
            <person name="Burton R.S."/>
        </authorList>
    </citation>
    <scope>NUCLEOTIDE SEQUENCE [LARGE SCALE GENOMIC DNA]</scope>
    <source>
        <strain evidence="6 7">San Diego</strain>
    </source>
</reference>
<evidence type="ECO:0000313" key="6">
    <source>
        <dbReference type="EMBL" id="TRY77782.1"/>
    </source>
</evidence>
<dbReference type="Pfam" id="PF03055">
    <property type="entry name" value="RPE65"/>
    <property type="match status" value="1"/>
</dbReference>
<evidence type="ECO:0000256" key="1">
    <source>
        <dbReference type="ARBA" id="ARBA00006787"/>
    </source>
</evidence>
<dbReference type="OMA" id="GLTDHYF"/>
<accession>A0A553PJD7</accession>
<keyword evidence="2 5" id="KW-0479">Metal-binding</keyword>
<comment type="similarity">
    <text evidence="1">Belongs to the carotenoid oxygenase family.</text>
</comment>
<dbReference type="Proteomes" id="UP000318571">
    <property type="component" value="Chromosome 11"/>
</dbReference>
<evidence type="ECO:0000256" key="5">
    <source>
        <dbReference type="PIRSR" id="PIRSR604294-1"/>
    </source>
</evidence>
<feature type="binding site" evidence="5">
    <location>
        <position position="208"/>
    </location>
    <ligand>
        <name>Fe cation</name>
        <dbReference type="ChEBI" id="CHEBI:24875"/>
        <note>catalytic</note>
    </ligand>
</feature>
<evidence type="ECO:0000256" key="2">
    <source>
        <dbReference type="ARBA" id="ARBA00022723"/>
    </source>
</evidence>
<feature type="binding site" evidence="5">
    <location>
        <position position="575"/>
    </location>
    <ligand>
        <name>Fe cation</name>
        <dbReference type="ChEBI" id="CHEBI:24875"/>
        <note>catalytic</note>
    </ligand>
</feature>
<dbReference type="EMBL" id="VCGU01000003">
    <property type="protein sequence ID" value="TRY77782.1"/>
    <property type="molecule type" value="Genomic_DNA"/>
</dbReference>
<keyword evidence="3" id="KW-0560">Oxidoreductase</keyword>
<feature type="binding site" evidence="5">
    <location>
        <position position="288"/>
    </location>
    <ligand>
        <name>Fe cation</name>
        <dbReference type="ChEBI" id="CHEBI:24875"/>
        <note>catalytic</note>
    </ligand>
</feature>
<feature type="binding site" evidence="5">
    <location>
        <position position="359"/>
    </location>
    <ligand>
        <name>Fe cation</name>
        <dbReference type="ChEBI" id="CHEBI:24875"/>
        <note>catalytic</note>
    </ligand>
</feature>
<dbReference type="GO" id="GO:0046872">
    <property type="term" value="F:metal ion binding"/>
    <property type="evidence" value="ECO:0007669"/>
    <property type="project" value="UniProtKB-KW"/>
</dbReference>
<dbReference type="InterPro" id="IPR004294">
    <property type="entry name" value="Carotenoid_Oase"/>
</dbReference>
<dbReference type="STRING" id="6832.A0A553PJD7"/>
<dbReference type="AlphaFoldDB" id="A0A553PJD7"/>
<evidence type="ECO:0000256" key="3">
    <source>
        <dbReference type="ARBA" id="ARBA00023002"/>
    </source>
</evidence>